<protein>
    <submittedName>
        <fullName evidence="2">Uncharacterized protein</fullName>
    </submittedName>
</protein>
<reference evidence="2 3" key="1">
    <citation type="submission" date="2017-10" db="EMBL/GenBank/DDBJ databases">
        <title>mcr-1 positive E.coli isolates in China.</title>
        <authorList>
            <person name="Li B."/>
            <person name="Wang X."/>
        </authorList>
    </citation>
    <scope>NUCLEOTIDE SEQUENCE [LARGE SCALE GENOMIC DNA]</scope>
    <source>
        <strain evidence="2 3">14EC029</strain>
        <plasmid evidence="3">p14ec029d</plasmid>
    </source>
</reference>
<dbReference type="AlphaFoldDB" id="A0AAN1IRP9"/>
<keyword evidence="1" id="KW-1133">Transmembrane helix</keyword>
<evidence type="ECO:0000313" key="2">
    <source>
        <dbReference type="EMBL" id="AUK04247.1"/>
    </source>
</evidence>
<sequence length="155" mass="17407">MCDRTNEDHSNDEELAPMVDGLSGALCIFILITTVFMISGIDTVVTGGGRYFTGENVSVNYDDNTIYFESVISLPKEAYDKITSKINASGGDKIIFEAFSSDVPEADSLKHKRKLIYNLLEFKKQLNIENRRITLKVSETNFCNNTTSCIRWSVE</sequence>
<keyword evidence="2" id="KW-0614">Plasmid</keyword>
<gene>
    <name evidence="2" type="ORF">CR538_28860</name>
</gene>
<keyword evidence="1" id="KW-0472">Membrane</keyword>
<evidence type="ECO:0000256" key="1">
    <source>
        <dbReference type="SAM" id="Phobius"/>
    </source>
</evidence>
<dbReference type="RefSeq" id="WP_063119456.1">
    <property type="nucleotide sequence ID" value="NZ_CP024145.1"/>
</dbReference>
<geneLocation type="plasmid" evidence="3">
    <name>p14ec029d</name>
</geneLocation>
<organism evidence="2 3">
    <name type="scientific">Escherichia coli</name>
    <dbReference type="NCBI Taxonomy" id="562"/>
    <lineage>
        <taxon>Bacteria</taxon>
        <taxon>Pseudomonadati</taxon>
        <taxon>Pseudomonadota</taxon>
        <taxon>Gammaproteobacteria</taxon>
        <taxon>Enterobacterales</taxon>
        <taxon>Enterobacteriaceae</taxon>
        <taxon>Escherichia</taxon>
    </lineage>
</organism>
<dbReference type="EMBL" id="CP024145">
    <property type="protein sequence ID" value="AUK04247.1"/>
    <property type="molecule type" value="Genomic_DNA"/>
</dbReference>
<accession>A0AAN1IRP9</accession>
<feature type="transmembrane region" description="Helical" evidence="1">
    <location>
        <begin position="22"/>
        <end position="41"/>
    </location>
</feature>
<keyword evidence="1" id="KW-0812">Transmembrane</keyword>
<dbReference type="Proteomes" id="UP000234238">
    <property type="component" value="Plasmid p14EC029d"/>
</dbReference>
<evidence type="ECO:0000313" key="3">
    <source>
        <dbReference type="Proteomes" id="UP000234238"/>
    </source>
</evidence>
<proteinExistence type="predicted"/>
<name>A0AAN1IRP9_ECOLX</name>